<dbReference type="EMBL" id="CM010633">
    <property type="protein sequence ID" value="RID59489.1"/>
    <property type="molecule type" value="Genomic_DNA"/>
</dbReference>
<proteinExistence type="predicted"/>
<organism evidence="1 2">
    <name type="scientific">Brassica campestris</name>
    <name type="common">Field mustard</name>
    <dbReference type="NCBI Taxonomy" id="3711"/>
    <lineage>
        <taxon>Eukaryota</taxon>
        <taxon>Viridiplantae</taxon>
        <taxon>Streptophyta</taxon>
        <taxon>Embryophyta</taxon>
        <taxon>Tracheophyta</taxon>
        <taxon>Spermatophyta</taxon>
        <taxon>Magnoliopsida</taxon>
        <taxon>eudicotyledons</taxon>
        <taxon>Gunneridae</taxon>
        <taxon>Pentapetalae</taxon>
        <taxon>rosids</taxon>
        <taxon>malvids</taxon>
        <taxon>Brassicales</taxon>
        <taxon>Brassicaceae</taxon>
        <taxon>Brassiceae</taxon>
        <taxon>Brassica</taxon>
    </lineage>
</organism>
<accession>A0A397Z1C5</accession>
<gene>
    <name evidence="1" type="ORF">BRARA_F02714</name>
</gene>
<evidence type="ECO:0000313" key="2">
    <source>
        <dbReference type="Proteomes" id="UP000264353"/>
    </source>
</evidence>
<name>A0A397Z1C5_BRACM</name>
<evidence type="ECO:0000313" key="1">
    <source>
        <dbReference type="EMBL" id="RID59489.1"/>
    </source>
</evidence>
<reference evidence="1 2" key="1">
    <citation type="submission" date="2018-06" db="EMBL/GenBank/DDBJ databases">
        <title>WGS assembly of Brassica rapa FPsc.</title>
        <authorList>
            <person name="Bowman J."/>
            <person name="Kohchi T."/>
            <person name="Yamato K."/>
            <person name="Jenkins J."/>
            <person name="Shu S."/>
            <person name="Ishizaki K."/>
            <person name="Yamaoka S."/>
            <person name="Nishihama R."/>
            <person name="Nakamura Y."/>
            <person name="Berger F."/>
            <person name="Adam C."/>
            <person name="Aki S."/>
            <person name="Althoff F."/>
            <person name="Araki T."/>
            <person name="Arteaga-Vazquez M."/>
            <person name="Balasubrmanian S."/>
            <person name="Bauer D."/>
            <person name="Boehm C."/>
            <person name="Briginshaw L."/>
            <person name="Caballero-Perez J."/>
            <person name="Catarino B."/>
            <person name="Chen F."/>
            <person name="Chiyoda S."/>
            <person name="Chovatia M."/>
            <person name="Davies K."/>
            <person name="Delmans M."/>
            <person name="Demura T."/>
            <person name="Dierschke T."/>
            <person name="Dolan L."/>
            <person name="Dorantes-Acosta A."/>
            <person name="Eklund D."/>
            <person name="Florent S."/>
            <person name="Flores-Sandoval E."/>
            <person name="Fujiyama A."/>
            <person name="Fukuzawa H."/>
            <person name="Galik B."/>
            <person name="Grimanelli D."/>
            <person name="Grimwood J."/>
            <person name="Grossniklaus U."/>
            <person name="Hamada T."/>
            <person name="Haseloff J."/>
            <person name="Hetherington A."/>
            <person name="Higo A."/>
            <person name="Hirakawa Y."/>
            <person name="Hundley H."/>
            <person name="Ikeda Y."/>
            <person name="Inoue K."/>
            <person name="Inoue S."/>
            <person name="Ishida S."/>
            <person name="Jia Q."/>
            <person name="Kakita M."/>
            <person name="Kanazawa T."/>
            <person name="Kawai Y."/>
            <person name="Kawashima T."/>
            <person name="Kennedy M."/>
            <person name="Kinose K."/>
            <person name="Kinoshita T."/>
            <person name="Kohara Y."/>
            <person name="Koide E."/>
            <person name="Komatsu K."/>
            <person name="Kopischke S."/>
            <person name="Kubo M."/>
            <person name="Kyozuka J."/>
            <person name="Lagercrantz U."/>
            <person name="Lin S."/>
            <person name="Lindquist E."/>
            <person name="Lipzen A."/>
            <person name="Lu C."/>
            <person name="Luna E."/>
            <person name="Martienssen R."/>
            <person name="Minamino N."/>
            <person name="Mizutani M."/>
            <person name="Mizutani M."/>
            <person name="Mochizuki N."/>
            <person name="Monte I."/>
            <person name="Mosher R."/>
            <person name="Nagasaki H."/>
            <person name="Nakagami H."/>
            <person name="Naramoto S."/>
            <person name="Nishitani K."/>
            <person name="Ohtani M."/>
            <person name="Okamoto T."/>
            <person name="Okumura M."/>
            <person name="Phillips J."/>
            <person name="Pollak B."/>
            <person name="Reinders A."/>
            <person name="Roevekamp M."/>
            <person name="Sano R."/>
            <person name="Sawa S."/>
            <person name="Schmid M."/>
            <person name="Shirakawa M."/>
            <person name="Solano R."/>
            <person name="Spunde A."/>
            <person name="Suetsugu N."/>
            <person name="Sugano S."/>
            <person name="Sugiyama A."/>
            <person name="Sun R."/>
            <person name="Suzuki Y."/>
            <person name="Takenaka M."/>
            <person name="Takezawa D."/>
            <person name="Tomogane H."/>
            <person name="Tsuzuki M."/>
            <person name="Ueda T."/>
            <person name="Umeda M."/>
            <person name="Ward J."/>
            <person name="Watanabe Y."/>
            <person name="Yazaki K."/>
            <person name="Yokoyama R."/>
            <person name="Yoshitake Y."/>
            <person name="Yotsui I."/>
            <person name="Zachgo S."/>
            <person name="Schmutz J."/>
        </authorList>
    </citation>
    <scope>NUCLEOTIDE SEQUENCE [LARGE SCALE GENOMIC DNA]</scope>
    <source>
        <strain evidence="2">cv. B-3</strain>
    </source>
</reference>
<sequence length="46" mass="5096">MGGDHTKDIFGGSLADKAGTDLCYSRITSRRRAKLLCLDFEVQHIV</sequence>
<dbReference type="Proteomes" id="UP000264353">
    <property type="component" value="Chromosome A6"/>
</dbReference>
<dbReference type="AlphaFoldDB" id="A0A397Z1C5"/>
<protein>
    <submittedName>
        <fullName evidence="1">Uncharacterized protein</fullName>
    </submittedName>
</protein>